<sequence>MADMEAEEQEGGQHPQQPTIFWSIEDQARQSIGQSYDEGVMQINPNFREVVIDAKGERFKVNCSLEQIKEKWLKERTVIVVFHDNSRNLTRGVKEDLIRAYEDGWMARRLFSPEVRRGRITFEGANIISYVAKSPKVAAWMVQKASTNLNLRGVDYPVMFKSWTTKADLKELRLKEAETNFWIVALRVPLEPFYYLPSTVEGLIGGVKNMHPPEADRSRTKLMNVKFDMDPQARINVVTAGTLSLIGVQWFKLDAVREQNVQELEMIALAPGVTVRIPLHVNEKLADSENLHSPFVRDSLIAPWRSSTRLMDSPQTDLTQDSEMWQQTEVELTVQERLSLDRLVTLEELAQTLKVMAAGKSPGRNGLTVEFFHCCWESLGPPLVEIYNRVLVGERLGEGMTLGIISLMLKKGDKVNVRNYRPISLLNVDYKILAKTMAIRLRRILPRLVERDQGAFVQGRSIFLNILTAIESVEVMQMENRDMTILLLDLEKAYDRVGWSFALTTLRKMGFGEGFCRWLEVPLNCIRKHQVIKGLPLGAGRECRAKALADDLFLISENSVFSLAAVKAVLQEYSLVSEAQVNWNKSAYILPKDFSRVVEWGMHRVDSTEGERFLGVLISLEVMSTAQGAVIQHRIAAKLKGWGSAWHLSLFGRALVINSALFSLFWFVARVREIPRPVILEIKRLASRFLWKPRAGQEEGFLVKVAWDLITQTSSAPGAFGKAWVQRGVSMVGDLLDPLLGTWNQGREVYEKLQGLRNVEQHLQEIRQAIPLPWKNMLGPEGRDPTDTWYVPTVPTVPPTVWKLQDVTESGFRKVTEWFVSVTDGSLREGQERTIQIWDNPPQIRVIQRRDGRGMVTQTQWVGQTPLRELRIDPEAWSRSGGKITRAHPQAV</sequence>
<comment type="caution">
    <text evidence="2">The sequence shown here is derived from an EMBL/GenBank/DDBJ whole genome shotgun (WGS) entry which is preliminary data.</text>
</comment>
<dbReference type="Gramene" id="GBG63278">
    <property type="protein sequence ID" value="GBG63278"/>
    <property type="gene ID" value="CBR_g37364"/>
</dbReference>
<dbReference type="STRING" id="69332.A0A388JZR0"/>
<dbReference type="Proteomes" id="UP000265515">
    <property type="component" value="Unassembled WGS sequence"/>
</dbReference>
<keyword evidence="3" id="KW-1185">Reference proteome</keyword>
<proteinExistence type="predicted"/>
<protein>
    <recommendedName>
        <fullName evidence="1">Reverse transcriptase domain-containing protein</fullName>
    </recommendedName>
</protein>
<dbReference type="SUPFAM" id="SSF56672">
    <property type="entry name" value="DNA/RNA polymerases"/>
    <property type="match status" value="1"/>
</dbReference>
<gene>
    <name evidence="2" type="ORF">CBR_g37364</name>
</gene>
<dbReference type="InterPro" id="IPR000477">
    <property type="entry name" value="RT_dom"/>
</dbReference>
<reference evidence="2 3" key="1">
    <citation type="journal article" date="2018" name="Cell">
        <title>The Chara Genome: Secondary Complexity and Implications for Plant Terrestrialization.</title>
        <authorList>
            <person name="Nishiyama T."/>
            <person name="Sakayama H."/>
            <person name="Vries J.D."/>
            <person name="Buschmann H."/>
            <person name="Saint-Marcoux D."/>
            <person name="Ullrich K.K."/>
            <person name="Haas F.B."/>
            <person name="Vanderstraeten L."/>
            <person name="Becker D."/>
            <person name="Lang D."/>
            <person name="Vosolsobe S."/>
            <person name="Rombauts S."/>
            <person name="Wilhelmsson P.K.I."/>
            <person name="Janitza P."/>
            <person name="Kern R."/>
            <person name="Heyl A."/>
            <person name="Rumpler F."/>
            <person name="Villalobos L.I.A.C."/>
            <person name="Clay J.M."/>
            <person name="Skokan R."/>
            <person name="Toyoda A."/>
            <person name="Suzuki Y."/>
            <person name="Kagoshima H."/>
            <person name="Schijlen E."/>
            <person name="Tajeshwar N."/>
            <person name="Catarino B."/>
            <person name="Hetherington A.J."/>
            <person name="Saltykova A."/>
            <person name="Bonnot C."/>
            <person name="Breuninger H."/>
            <person name="Symeonidi A."/>
            <person name="Radhakrishnan G.V."/>
            <person name="Van Nieuwerburgh F."/>
            <person name="Deforce D."/>
            <person name="Chang C."/>
            <person name="Karol K.G."/>
            <person name="Hedrich R."/>
            <person name="Ulvskov P."/>
            <person name="Glockner G."/>
            <person name="Delwiche C.F."/>
            <person name="Petrasek J."/>
            <person name="Van de Peer Y."/>
            <person name="Friml J."/>
            <person name="Beilby M."/>
            <person name="Dolan L."/>
            <person name="Kohara Y."/>
            <person name="Sugano S."/>
            <person name="Fujiyama A."/>
            <person name="Delaux P.-M."/>
            <person name="Quint M."/>
            <person name="TheiBen G."/>
            <person name="Hagemann M."/>
            <person name="Harholt J."/>
            <person name="Dunand C."/>
            <person name="Zachgo S."/>
            <person name="Langdale J."/>
            <person name="Maumus F."/>
            <person name="Straeten D.V.D."/>
            <person name="Gould S.B."/>
            <person name="Rensing S.A."/>
        </authorList>
    </citation>
    <scope>NUCLEOTIDE SEQUENCE [LARGE SCALE GENOMIC DNA]</scope>
    <source>
        <strain evidence="2 3">S276</strain>
    </source>
</reference>
<organism evidence="2 3">
    <name type="scientific">Chara braunii</name>
    <name type="common">Braun's stonewort</name>
    <dbReference type="NCBI Taxonomy" id="69332"/>
    <lineage>
        <taxon>Eukaryota</taxon>
        <taxon>Viridiplantae</taxon>
        <taxon>Streptophyta</taxon>
        <taxon>Charophyceae</taxon>
        <taxon>Charales</taxon>
        <taxon>Characeae</taxon>
        <taxon>Chara</taxon>
    </lineage>
</organism>
<evidence type="ECO:0000313" key="3">
    <source>
        <dbReference type="Proteomes" id="UP000265515"/>
    </source>
</evidence>
<accession>A0A388JZR0</accession>
<evidence type="ECO:0000259" key="1">
    <source>
        <dbReference type="Pfam" id="PF00078"/>
    </source>
</evidence>
<name>A0A388JZR0_CHABU</name>
<dbReference type="EMBL" id="BFEA01000037">
    <property type="protein sequence ID" value="GBG63278.1"/>
    <property type="molecule type" value="Genomic_DNA"/>
</dbReference>
<dbReference type="OrthoDB" id="1726353at2759"/>
<dbReference type="PANTHER" id="PTHR19446">
    <property type="entry name" value="REVERSE TRANSCRIPTASES"/>
    <property type="match status" value="1"/>
</dbReference>
<feature type="domain" description="Reverse transcriptase" evidence="1">
    <location>
        <begin position="413"/>
        <end position="538"/>
    </location>
</feature>
<dbReference type="AlphaFoldDB" id="A0A388JZR0"/>
<dbReference type="InterPro" id="IPR043502">
    <property type="entry name" value="DNA/RNA_pol_sf"/>
</dbReference>
<dbReference type="Pfam" id="PF00078">
    <property type="entry name" value="RVT_1"/>
    <property type="match status" value="1"/>
</dbReference>
<dbReference type="CDD" id="cd01650">
    <property type="entry name" value="RT_nLTR_like"/>
    <property type="match status" value="1"/>
</dbReference>
<evidence type="ECO:0000313" key="2">
    <source>
        <dbReference type="EMBL" id="GBG63278.1"/>
    </source>
</evidence>